<dbReference type="AlphaFoldDB" id="A0A2N3XSN2"/>
<evidence type="ECO:0000256" key="1">
    <source>
        <dbReference type="SAM" id="MobiDB-lite"/>
    </source>
</evidence>
<protein>
    <submittedName>
        <fullName evidence="2">Uncharacterized protein</fullName>
    </submittedName>
</protein>
<proteinExistence type="predicted"/>
<gene>
    <name evidence="2" type="ORF">A8926_1207</name>
</gene>
<name>A0A2N3XSN2_SACSN</name>
<organism evidence="2 3">
    <name type="scientific">Saccharopolyspora spinosa</name>
    <dbReference type="NCBI Taxonomy" id="60894"/>
    <lineage>
        <taxon>Bacteria</taxon>
        <taxon>Bacillati</taxon>
        <taxon>Actinomycetota</taxon>
        <taxon>Actinomycetes</taxon>
        <taxon>Pseudonocardiales</taxon>
        <taxon>Pseudonocardiaceae</taxon>
        <taxon>Saccharopolyspora</taxon>
    </lineage>
</organism>
<accession>A0A2N3XSN2</accession>
<keyword evidence="3" id="KW-1185">Reference proteome</keyword>
<dbReference type="OrthoDB" id="3630297at2"/>
<evidence type="ECO:0000313" key="3">
    <source>
        <dbReference type="Proteomes" id="UP000233786"/>
    </source>
</evidence>
<evidence type="ECO:0000313" key="2">
    <source>
        <dbReference type="EMBL" id="PKW13659.1"/>
    </source>
</evidence>
<dbReference type="RefSeq" id="WP_010307628.1">
    <property type="nucleotide sequence ID" value="NZ_PJNB01000001.1"/>
</dbReference>
<feature type="region of interest" description="Disordered" evidence="1">
    <location>
        <begin position="1"/>
        <end position="39"/>
    </location>
</feature>
<dbReference type="STRING" id="994479.GCA_000194155_03926"/>
<sequence>MTSPLNERSGPGDDAPEGRSQAHNKATTPLSRTDVSAARFERPSLSDVGRKLLAEPVSLTRAEYAQLRHDAECWRLLMSSPHVAELLAEWFEWDRRRTAVETSHAVAGAIDWRAVASAPTYAELARRRSIPGQLHQACVARRGEYCGGPVDWATGRPLISKEAAA</sequence>
<dbReference type="EMBL" id="PJNB01000001">
    <property type="protein sequence ID" value="PKW13659.1"/>
    <property type="molecule type" value="Genomic_DNA"/>
</dbReference>
<feature type="compositionally biased region" description="Polar residues" evidence="1">
    <location>
        <begin position="21"/>
        <end position="34"/>
    </location>
</feature>
<comment type="caution">
    <text evidence="2">The sequence shown here is derived from an EMBL/GenBank/DDBJ whole genome shotgun (WGS) entry which is preliminary data.</text>
</comment>
<dbReference type="Proteomes" id="UP000233786">
    <property type="component" value="Unassembled WGS sequence"/>
</dbReference>
<reference evidence="2" key="1">
    <citation type="submission" date="2017-12" db="EMBL/GenBank/DDBJ databases">
        <title>Sequencing the genomes of 1000 Actinobacteria strains.</title>
        <authorList>
            <person name="Klenk H.-P."/>
        </authorList>
    </citation>
    <scope>NUCLEOTIDE SEQUENCE [LARGE SCALE GENOMIC DNA]</scope>
    <source>
        <strain evidence="2">DSM 44228</strain>
    </source>
</reference>